<evidence type="ECO:0000256" key="3">
    <source>
        <dbReference type="ARBA" id="ARBA00025740"/>
    </source>
</evidence>
<sequence length="409" mass="45035">MDKFNDVSFNQDGSCFSVASNEGFKIFNTYPLQCKLVQSFESANDNSNTDKGLSLTQMLNRSNYIALVGGGERPRYPLNRLVIWDDLQGARSVTLNFMSAIRQVLLSRCFIIVVLASKISVYSFGKAPQKLLDDLDIPAGSQVDYRSVAKAPNSGVLCFESKQQRGQVHVMQLQDNSSGASGTAGQTQAQANMTTRPPATTLIKAHKSPLRLVRLNHQGTMVATCSHRGTLIRVFSVQNGTLLHEFRRGSDPAEVYDMQFSPQGTFLAVVSSKQTLHIFQVVPGVSPMGGVQERSALNESHDSTANRRLTHTIPKKWGASLGLGYLDSVWSMCSVHLRSASTPQEERAAGTQGIPDPCKIGWCGPAEDSVVLVWKHSGVWEKYVILESSAAKQEQGQLWEIVRESWREL</sequence>
<dbReference type="AlphaFoldDB" id="A0AAV5RUS5"/>
<name>A0AAV5RUS5_MAUHU</name>
<organism evidence="4 5">
    <name type="scientific">Maudiozyma humilis</name>
    <name type="common">Sour dough yeast</name>
    <name type="synonym">Kazachstania humilis</name>
    <dbReference type="NCBI Taxonomy" id="51915"/>
    <lineage>
        <taxon>Eukaryota</taxon>
        <taxon>Fungi</taxon>
        <taxon>Dikarya</taxon>
        <taxon>Ascomycota</taxon>
        <taxon>Saccharomycotina</taxon>
        <taxon>Saccharomycetes</taxon>
        <taxon>Saccharomycetales</taxon>
        <taxon>Saccharomycetaceae</taxon>
        <taxon>Maudiozyma</taxon>
    </lineage>
</organism>
<gene>
    <name evidence="4" type="ORF">DAKH74_016830</name>
</gene>
<evidence type="ECO:0000256" key="2">
    <source>
        <dbReference type="ARBA" id="ARBA00022737"/>
    </source>
</evidence>
<evidence type="ECO:0000256" key="1">
    <source>
        <dbReference type="ARBA" id="ARBA00022574"/>
    </source>
</evidence>
<comment type="similarity">
    <text evidence="3">Belongs to the WD repeat PROPPIN family.</text>
</comment>
<dbReference type="GO" id="GO:0005737">
    <property type="term" value="C:cytoplasm"/>
    <property type="evidence" value="ECO:0007669"/>
    <property type="project" value="UniProtKB-ARBA"/>
</dbReference>
<keyword evidence="5" id="KW-1185">Reference proteome</keyword>
<dbReference type="InterPro" id="IPR048720">
    <property type="entry name" value="PROPPIN"/>
</dbReference>
<reference evidence="4 5" key="1">
    <citation type="journal article" date="2023" name="Elife">
        <title>Identification of key yeast species and microbe-microbe interactions impacting larval growth of Drosophila in the wild.</title>
        <authorList>
            <person name="Mure A."/>
            <person name="Sugiura Y."/>
            <person name="Maeda R."/>
            <person name="Honda K."/>
            <person name="Sakurai N."/>
            <person name="Takahashi Y."/>
            <person name="Watada M."/>
            <person name="Katoh T."/>
            <person name="Gotoh A."/>
            <person name="Gotoh Y."/>
            <person name="Taniguchi I."/>
            <person name="Nakamura K."/>
            <person name="Hayashi T."/>
            <person name="Katayama T."/>
            <person name="Uemura T."/>
            <person name="Hattori Y."/>
        </authorList>
    </citation>
    <scope>NUCLEOTIDE SEQUENCE [LARGE SCALE GENOMIC DNA]</scope>
    <source>
        <strain evidence="4 5">KH-74</strain>
    </source>
</reference>
<evidence type="ECO:0000313" key="4">
    <source>
        <dbReference type="EMBL" id="GMM55067.1"/>
    </source>
</evidence>
<dbReference type="Proteomes" id="UP001377567">
    <property type="component" value="Unassembled WGS sequence"/>
</dbReference>
<evidence type="ECO:0000313" key="5">
    <source>
        <dbReference type="Proteomes" id="UP001377567"/>
    </source>
</evidence>
<dbReference type="SUPFAM" id="SSF50978">
    <property type="entry name" value="WD40 repeat-like"/>
    <property type="match status" value="1"/>
</dbReference>
<proteinExistence type="inferred from homology"/>
<dbReference type="PANTHER" id="PTHR11227">
    <property type="entry name" value="WD-REPEAT PROTEIN INTERACTING WITH PHOSPHOINOSIDES WIPI -RELATED"/>
    <property type="match status" value="1"/>
</dbReference>
<dbReference type="InterPro" id="IPR036322">
    <property type="entry name" value="WD40_repeat_dom_sf"/>
</dbReference>
<dbReference type="Pfam" id="PF21032">
    <property type="entry name" value="PROPPIN"/>
    <property type="match status" value="1"/>
</dbReference>
<dbReference type="InterPro" id="IPR001680">
    <property type="entry name" value="WD40_rpt"/>
</dbReference>
<accession>A0AAV5RUS5</accession>
<dbReference type="InterPro" id="IPR015943">
    <property type="entry name" value="WD40/YVTN_repeat-like_dom_sf"/>
</dbReference>
<dbReference type="Gene3D" id="2.130.10.10">
    <property type="entry name" value="YVTN repeat-like/Quinoprotein amine dehydrogenase"/>
    <property type="match status" value="1"/>
</dbReference>
<dbReference type="SMART" id="SM00320">
    <property type="entry name" value="WD40"/>
    <property type="match status" value="2"/>
</dbReference>
<keyword evidence="1" id="KW-0853">WD repeat</keyword>
<keyword evidence="2" id="KW-0677">Repeat</keyword>
<dbReference type="EMBL" id="BTGD01000003">
    <property type="protein sequence ID" value="GMM55067.1"/>
    <property type="molecule type" value="Genomic_DNA"/>
</dbReference>
<comment type="caution">
    <text evidence="4">The sequence shown here is derived from an EMBL/GenBank/DDBJ whole genome shotgun (WGS) entry which is preliminary data.</text>
</comment>
<protein>
    <submittedName>
        <fullName evidence="4">Hsv2 protein</fullName>
    </submittedName>
</protein>